<proteinExistence type="inferred from homology"/>
<accession>A0A7R9FVZ2</accession>
<comment type="similarity">
    <text evidence="1">Belongs to the sulfotransferase 1 family.</text>
</comment>
<dbReference type="Gene3D" id="3.40.50.300">
    <property type="entry name" value="P-loop containing nucleotide triphosphate hydrolases"/>
    <property type="match status" value="1"/>
</dbReference>
<feature type="domain" description="Sulfotransferase" evidence="3">
    <location>
        <begin position="289"/>
        <end position="379"/>
    </location>
</feature>
<dbReference type="GO" id="GO:0008146">
    <property type="term" value="F:sulfotransferase activity"/>
    <property type="evidence" value="ECO:0007669"/>
    <property type="project" value="InterPro"/>
</dbReference>
<dbReference type="EMBL" id="OC000380">
    <property type="protein sequence ID" value="CAD7257093.1"/>
    <property type="molecule type" value="Genomic_DNA"/>
</dbReference>
<evidence type="ECO:0000256" key="1">
    <source>
        <dbReference type="ARBA" id="ARBA00005771"/>
    </source>
</evidence>
<dbReference type="InterPro" id="IPR027417">
    <property type="entry name" value="P-loop_NTPase"/>
</dbReference>
<dbReference type="AlphaFoldDB" id="A0A7R9FVZ2"/>
<organism evidence="4">
    <name type="scientific">Timema shepardi</name>
    <name type="common">Walking stick</name>
    <dbReference type="NCBI Taxonomy" id="629360"/>
    <lineage>
        <taxon>Eukaryota</taxon>
        <taxon>Metazoa</taxon>
        <taxon>Ecdysozoa</taxon>
        <taxon>Arthropoda</taxon>
        <taxon>Hexapoda</taxon>
        <taxon>Insecta</taxon>
        <taxon>Pterygota</taxon>
        <taxon>Neoptera</taxon>
        <taxon>Polyneoptera</taxon>
        <taxon>Phasmatodea</taxon>
        <taxon>Timematodea</taxon>
        <taxon>Timematoidea</taxon>
        <taxon>Timematidae</taxon>
        <taxon>Timema</taxon>
    </lineage>
</organism>
<keyword evidence="2" id="KW-0808">Transferase</keyword>
<evidence type="ECO:0000256" key="2">
    <source>
        <dbReference type="ARBA" id="ARBA00022679"/>
    </source>
</evidence>
<dbReference type="InterPro" id="IPR000863">
    <property type="entry name" value="Sulfotransferase_dom"/>
</dbReference>
<name>A0A7R9FVZ2_TIMSH</name>
<sequence>MTSELPLEVRSVDPKLNKQLLEDFTGERTGFVQVGPEKWFLPSGYLQQGANFYHFKPRPDDTWVVTFPRSGTTWTQEMVWLIANNLDYDTARNSPLVERFPFLEFSIFVHDETKKEFLAQFVDDPKKQELVERISRPGYEILEEMTSPRFIKTHFPFSLLPPGLMDSGCKVVYVARNPKDVAVSFYHLNRLIRTQGYQGDFAKYWDYFENNLHPWTPYWSHVQEGWDGRHHPNMLFLFYEDMNKVIAHLDRTSEPEALGGSWGRLNFNALMHSSTAKVNKMHPLLCCPQDLPGTIRRVSEFLGYPLTQNQVDTLSEYLHIDNFKSNSAVNMDVLKEAGMLTDWNHKFIRKGQNGGWVDEFTPELSQRADQWIQDHLKETDIRFPPMYT</sequence>
<dbReference type="PANTHER" id="PTHR11783">
    <property type="entry name" value="SULFOTRANSFERASE SULT"/>
    <property type="match status" value="1"/>
</dbReference>
<evidence type="ECO:0000259" key="3">
    <source>
        <dbReference type="Pfam" id="PF00685"/>
    </source>
</evidence>
<feature type="domain" description="Sulfotransferase" evidence="3">
    <location>
        <begin position="59"/>
        <end position="244"/>
    </location>
</feature>
<gene>
    <name evidence="4" type="ORF">TSIB3V08_LOCUS1368</name>
</gene>
<reference evidence="4" key="1">
    <citation type="submission" date="2020-11" db="EMBL/GenBank/DDBJ databases">
        <authorList>
            <person name="Tran Van P."/>
        </authorList>
    </citation>
    <scope>NUCLEOTIDE SEQUENCE</scope>
</reference>
<protein>
    <recommendedName>
        <fullName evidence="3">Sulfotransferase domain-containing protein</fullName>
    </recommendedName>
</protein>
<evidence type="ECO:0000313" key="4">
    <source>
        <dbReference type="EMBL" id="CAD7257093.1"/>
    </source>
</evidence>
<dbReference type="Pfam" id="PF00685">
    <property type="entry name" value="Sulfotransfer_1"/>
    <property type="match status" value="2"/>
</dbReference>
<dbReference type="SUPFAM" id="SSF52540">
    <property type="entry name" value="P-loop containing nucleoside triphosphate hydrolases"/>
    <property type="match status" value="1"/>
</dbReference>